<gene>
    <name evidence="1" type="ORF">Vafri_19235</name>
</gene>
<keyword evidence="2" id="KW-1185">Reference proteome</keyword>
<accession>A0A8J4FC23</accession>
<reference evidence="1" key="1">
    <citation type="journal article" date="2021" name="Proc. Natl. Acad. Sci. U.S.A.">
        <title>Three genomes in the algal genus Volvox reveal the fate of a haploid sex-determining region after a transition to homothallism.</title>
        <authorList>
            <person name="Yamamoto K."/>
            <person name="Hamaji T."/>
            <person name="Kawai-Toyooka H."/>
            <person name="Matsuzaki R."/>
            <person name="Takahashi F."/>
            <person name="Nishimura Y."/>
            <person name="Kawachi M."/>
            <person name="Noguchi H."/>
            <person name="Minakuchi Y."/>
            <person name="Umen J.G."/>
            <person name="Toyoda A."/>
            <person name="Nozaki H."/>
        </authorList>
    </citation>
    <scope>NUCLEOTIDE SEQUENCE</scope>
    <source>
        <strain evidence="1">NIES-3780</strain>
    </source>
</reference>
<protein>
    <submittedName>
        <fullName evidence="1">Uncharacterized protein</fullName>
    </submittedName>
</protein>
<sequence length="110" mass="11399">MEVAGGKCLQNGGGHEVRCVGRWWAIWAELVAVGDISKGGNGGGSGGGMALLEGECPLLARRNLRRRQLGSSWHGGRLGLHSNGSRLQPSAAMSVLRLVIAAGRPSSISL</sequence>
<dbReference type="EMBL" id="BNCO01000077">
    <property type="protein sequence ID" value="GIL65659.1"/>
    <property type="molecule type" value="Genomic_DNA"/>
</dbReference>
<organism evidence="1 2">
    <name type="scientific">Volvox africanus</name>
    <dbReference type="NCBI Taxonomy" id="51714"/>
    <lineage>
        <taxon>Eukaryota</taxon>
        <taxon>Viridiplantae</taxon>
        <taxon>Chlorophyta</taxon>
        <taxon>core chlorophytes</taxon>
        <taxon>Chlorophyceae</taxon>
        <taxon>CS clade</taxon>
        <taxon>Chlamydomonadales</taxon>
        <taxon>Volvocaceae</taxon>
        <taxon>Volvox</taxon>
    </lineage>
</organism>
<evidence type="ECO:0000313" key="1">
    <source>
        <dbReference type="EMBL" id="GIL65659.1"/>
    </source>
</evidence>
<evidence type="ECO:0000313" key="2">
    <source>
        <dbReference type="Proteomes" id="UP000747399"/>
    </source>
</evidence>
<dbReference type="AlphaFoldDB" id="A0A8J4FC23"/>
<dbReference type="Proteomes" id="UP000747399">
    <property type="component" value="Unassembled WGS sequence"/>
</dbReference>
<proteinExistence type="predicted"/>
<comment type="caution">
    <text evidence="1">The sequence shown here is derived from an EMBL/GenBank/DDBJ whole genome shotgun (WGS) entry which is preliminary data.</text>
</comment>
<name>A0A8J4FC23_9CHLO</name>